<dbReference type="InterPro" id="IPR028073">
    <property type="entry name" value="PHTB1_N_dom"/>
</dbReference>
<name>A0A2K6FN28_PROCO</name>
<evidence type="ECO:0000313" key="3">
    <source>
        <dbReference type="Proteomes" id="UP000233160"/>
    </source>
</evidence>
<dbReference type="GO" id="GO:0060271">
    <property type="term" value="P:cilium assembly"/>
    <property type="evidence" value="ECO:0007669"/>
    <property type="project" value="TreeGrafter"/>
</dbReference>
<keyword evidence="3" id="KW-1185">Reference proteome</keyword>
<evidence type="ECO:0000259" key="1">
    <source>
        <dbReference type="Pfam" id="PF14727"/>
    </source>
</evidence>
<reference evidence="2" key="1">
    <citation type="submission" date="2025-08" db="UniProtKB">
        <authorList>
            <consortium name="Ensembl"/>
        </authorList>
    </citation>
    <scope>IDENTIFICATION</scope>
</reference>
<gene>
    <name evidence="2" type="primary">BBS9</name>
</gene>
<evidence type="ECO:0000313" key="2">
    <source>
        <dbReference type="Ensembl" id="ENSPCOP00000015391.1"/>
    </source>
</evidence>
<dbReference type="InterPro" id="IPR026511">
    <property type="entry name" value="PTHB1"/>
</dbReference>
<dbReference type="GO" id="GO:0034464">
    <property type="term" value="C:BBSome"/>
    <property type="evidence" value="ECO:0007669"/>
    <property type="project" value="InterPro"/>
</dbReference>
<dbReference type="Ensembl" id="ENSPCOT00000026006.1">
    <property type="protein sequence ID" value="ENSPCOP00000015391.1"/>
    <property type="gene ID" value="ENSPCOG00000019424.1"/>
</dbReference>
<dbReference type="PANTHER" id="PTHR20991:SF0">
    <property type="entry name" value="PROTEIN PTHB1"/>
    <property type="match status" value="1"/>
</dbReference>
<reference evidence="2" key="2">
    <citation type="submission" date="2025-09" db="UniProtKB">
        <authorList>
            <consortium name="Ensembl"/>
        </authorList>
    </citation>
    <scope>IDENTIFICATION</scope>
</reference>
<sequence length="265" mass="29844">MYTDINNLIALLVCNLKFKLPILSLGEEINYDIFVVDNDADIIFIKIVGHLISSNSSLGRDLICIQSMDGMLMVFEQESYAFGRFLPGSLLPGPLAYSSRTDSFITVSSCRQVESYKYQVLAFATDADKRQETEQQKLGSGKRLVVDWTLNIGEQALDICIVSFNQSASSVFVLGERNFFCLKDNGQIRFMKKLDCSPSCFLPYCSVSEGTTNTLIGNHNNMLHIYQDVTLKWATQLPHTPVAVRVGCFQFSLWLNILHKICKYS</sequence>
<dbReference type="Pfam" id="PF14727">
    <property type="entry name" value="PHTB1_N"/>
    <property type="match status" value="1"/>
</dbReference>
<dbReference type="GeneTree" id="ENSGT00390000000803"/>
<dbReference type="PANTHER" id="PTHR20991">
    <property type="entry name" value="PARATHYROID HORMONE-RESPONSIVE B1 GENE"/>
    <property type="match status" value="1"/>
</dbReference>
<feature type="domain" description="PTHB1 N-terminal" evidence="1">
    <location>
        <begin position="59"/>
        <end position="250"/>
    </location>
</feature>
<dbReference type="AlphaFoldDB" id="A0A2K6FN28"/>
<proteinExistence type="predicted"/>
<organism evidence="2 3">
    <name type="scientific">Propithecus coquereli</name>
    <name type="common">Coquerel's sifaka</name>
    <name type="synonym">Propithecus verreauxi coquereli</name>
    <dbReference type="NCBI Taxonomy" id="379532"/>
    <lineage>
        <taxon>Eukaryota</taxon>
        <taxon>Metazoa</taxon>
        <taxon>Chordata</taxon>
        <taxon>Craniata</taxon>
        <taxon>Vertebrata</taxon>
        <taxon>Euteleostomi</taxon>
        <taxon>Mammalia</taxon>
        <taxon>Eutheria</taxon>
        <taxon>Euarchontoglires</taxon>
        <taxon>Primates</taxon>
        <taxon>Strepsirrhini</taxon>
        <taxon>Lemuriformes</taxon>
        <taxon>Indriidae</taxon>
        <taxon>Propithecus</taxon>
    </lineage>
</organism>
<accession>A0A2K6FN28</accession>
<dbReference type="Proteomes" id="UP000233160">
    <property type="component" value="Unassembled WGS sequence"/>
</dbReference>
<protein>
    <submittedName>
        <fullName evidence="2">Bardet-Biedl syndrome 9</fullName>
    </submittedName>
</protein>
<dbReference type="GO" id="GO:0016020">
    <property type="term" value="C:membrane"/>
    <property type="evidence" value="ECO:0007669"/>
    <property type="project" value="TreeGrafter"/>
</dbReference>